<keyword evidence="4" id="KW-1185">Reference proteome</keyword>
<feature type="modified residue" description="4-aspartylphosphate" evidence="1">
    <location>
        <position position="66"/>
    </location>
</feature>
<accession>A0A7W9ZIJ0</accession>
<dbReference type="AlphaFoldDB" id="A0A7W9ZIJ0"/>
<feature type="domain" description="Response regulatory" evidence="2">
    <location>
        <begin position="8"/>
        <end position="133"/>
    </location>
</feature>
<dbReference type="InterPro" id="IPR011006">
    <property type="entry name" value="CheY-like_superfamily"/>
</dbReference>
<evidence type="ECO:0000259" key="2">
    <source>
        <dbReference type="PROSITE" id="PS50110"/>
    </source>
</evidence>
<reference evidence="3 4" key="1">
    <citation type="submission" date="2020-08" db="EMBL/GenBank/DDBJ databases">
        <title>Genomic Encyclopedia of Type Strains, Phase IV (KMG-IV): sequencing the most valuable type-strain genomes for metagenomic binning, comparative biology and taxonomic classification.</title>
        <authorList>
            <person name="Goeker M."/>
        </authorList>
    </citation>
    <scope>NUCLEOTIDE SEQUENCE [LARGE SCALE GENOMIC DNA]</scope>
    <source>
        <strain evidence="3 4">DSM 11590</strain>
    </source>
</reference>
<proteinExistence type="predicted"/>
<dbReference type="SMART" id="SM00448">
    <property type="entry name" value="REC"/>
    <property type="match status" value="1"/>
</dbReference>
<evidence type="ECO:0000313" key="3">
    <source>
        <dbReference type="EMBL" id="MBB6210899.1"/>
    </source>
</evidence>
<protein>
    <submittedName>
        <fullName evidence="3">CheY-like chemotaxis protein</fullName>
    </submittedName>
</protein>
<evidence type="ECO:0000256" key="1">
    <source>
        <dbReference type="PROSITE-ProRule" id="PRU00169"/>
    </source>
</evidence>
<evidence type="ECO:0000313" key="4">
    <source>
        <dbReference type="Proteomes" id="UP000544872"/>
    </source>
</evidence>
<dbReference type="EMBL" id="JACIIX010000008">
    <property type="protein sequence ID" value="MBB6210899.1"/>
    <property type="molecule type" value="Genomic_DNA"/>
</dbReference>
<dbReference type="PANTHER" id="PTHR44520">
    <property type="entry name" value="RESPONSE REGULATOR RCP1-RELATED"/>
    <property type="match status" value="1"/>
</dbReference>
<dbReference type="InterPro" id="IPR001789">
    <property type="entry name" value="Sig_transdc_resp-reg_receiver"/>
</dbReference>
<dbReference type="PANTHER" id="PTHR44520:SF2">
    <property type="entry name" value="RESPONSE REGULATOR RCP1"/>
    <property type="match status" value="1"/>
</dbReference>
<sequence length="145" mass="16335">MKHDRIIEILLVEDNPGDARLAAEAFKEGTIPTHLHVASDGIEAMAFLRRQGRHESAPRPDLILLDLNLPRKDGREVLAEIKEDPALRRIPVIVLTTSQAESDVSRAYDLHANCYIVKPVDFDRFIDVVKGIEDFWCSLVKLSPV</sequence>
<gene>
    <name evidence="3" type="ORF">FHS48_002329</name>
</gene>
<keyword evidence="1" id="KW-0597">Phosphoprotein</keyword>
<dbReference type="SUPFAM" id="SSF52172">
    <property type="entry name" value="CheY-like"/>
    <property type="match status" value="1"/>
</dbReference>
<dbReference type="InterPro" id="IPR052893">
    <property type="entry name" value="TCS_response_regulator"/>
</dbReference>
<dbReference type="PROSITE" id="PS50110">
    <property type="entry name" value="RESPONSE_REGULATORY"/>
    <property type="match status" value="1"/>
</dbReference>
<dbReference type="GO" id="GO:0000160">
    <property type="term" value="P:phosphorelay signal transduction system"/>
    <property type="evidence" value="ECO:0007669"/>
    <property type="project" value="InterPro"/>
</dbReference>
<organism evidence="3 4">
    <name type="scientific">Novispirillum itersonii</name>
    <name type="common">Aquaspirillum itersonii</name>
    <dbReference type="NCBI Taxonomy" id="189"/>
    <lineage>
        <taxon>Bacteria</taxon>
        <taxon>Pseudomonadati</taxon>
        <taxon>Pseudomonadota</taxon>
        <taxon>Alphaproteobacteria</taxon>
        <taxon>Rhodospirillales</taxon>
        <taxon>Novispirillaceae</taxon>
        <taxon>Novispirillum</taxon>
    </lineage>
</organism>
<comment type="caution">
    <text evidence="3">The sequence shown here is derived from an EMBL/GenBank/DDBJ whole genome shotgun (WGS) entry which is preliminary data.</text>
</comment>
<dbReference type="CDD" id="cd17557">
    <property type="entry name" value="REC_Rcp-like"/>
    <property type="match status" value="1"/>
</dbReference>
<dbReference type="Gene3D" id="3.40.50.2300">
    <property type="match status" value="1"/>
</dbReference>
<name>A0A7W9ZIJ0_NOVIT</name>
<dbReference type="Proteomes" id="UP000544872">
    <property type="component" value="Unassembled WGS sequence"/>
</dbReference>
<dbReference type="Pfam" id="PF00072">
    <property type="entry name" value="Response_reg"/>
    <property type="match status" value="1"/>
</dbReference>